<dbReference type="PANTHER" id="PTHR33352:SF3">
    <property type="entry name" value="SLR1612 PROTEIN"/>
    <property type="match status" value="1"/>
</dbReference>
<evidence type="ECO:0000313" key="2">
    <source>
        <dbReference type="EMBL" id="RQH48268.1"/>
    </source>
</evidence>
<comment type="caution">
    <text evidence="2">The sequence shown here is derived from an EMBL/GenBank/DDBJ whole genome shotgun (WGS) entry which is preliminary data.</text>
</comment>
<dbReference type="InterPro" id="IPR008538">
    <property type="entry name" value="Uma2"/>
</dbReference>
<gene>
    <name evidence="2" type="ORF">D5R40_07800</name>
</gene>
<dbReference type="InterPro" id="IPR012296">
    <property type="entry name" value="Nuclease_put_TT1808"/>
</dbReference>
<dbReference type="Pfam" id="PF05685">
    <property type="entry name" value="Uma2"/>
    <property type="match status" value="1"/>
</dbReference>
<dbReference type="InterPro" id="IPR011335">
    <property type="entry name" value="Restrct_endonuc-II-like"/>
</dbReference>
<reference evidence="2 3" key="1">
    <citation type="journal article" date="2018" name="ACS Chem. Biol.">
        <title>Ketoreductase domain dysfunction expands chemodiversity: malyngamide biosynthesis in the cyanobacterium Okeania hirsuta.</title>
        <authorList>
            <person name="Moss N.A."/>
            <person name="Leao T."/>
            <person name="Rankin M."/>
            <person name="McCullough T.M."/>
            <person name="Qu P."/>
            <person name="Korobeynikov A."/>
            <person name="Smith J.L."/>
            <person name="Gerwick L."/>
            <person name="Gerwick W.H."/>
        </authorList>
    </citation>
    <scope>NUCLEOTIDE SEQUENCE [LARGE SCALE GENOMIC DNA]</scope>
    <source>
        <strain evidence="2 3">PAB10Feb10-1</strain>
    </source>
</reference>
<evidence type="ECO:0000313" key="3">
    <source>
        <dbReference type="Proteomes" id="UP000269154"/>
    </source>
</evidence>
<dbReference type="Gene3D" id="3.90.1570.10">
    <property type="entry name" value="tt1808, chain A"/>
    <property type="match status" value="1"/>
</dbReference>
<proteinExistence type="predicted"/>
<sequence length="291" mass="32617">MSEKLTILPHGDPDTSHMILEDDTPLDSFINEKQQRLLTTVFYSGAKIPINVPFIVAANVGLFSHLLDSGIVPDVFLSLNIIGEKEWWERNVSSYLFWEFGKAPDIVIEIVSPTPGNELGSKLTDYAKLGIPYDVVYDPLQKLSETVLQVFQLQINSYVPKNDAWFAHVNLGLTLWNGVFENVNGTWLRWCNGDGNVIKTGDEITTAKNLEISQKDAQISQKDAEISLKDAQIKQGLLLAIEMGLKLKFGDEYVEILSDISKIDDVKLLETIVSQIPQISSIDELRKLLNN</sequence>
<organism evidence="2 3">
    <name type="scientific">Okeania hirsuta</name>
    <dbReference type="NCBI Taxonomy" id="1458930"/>
    <lineage>
        <taxon>Bacteria</taxon>
        <taxon>Bacillati</taxon>
        <taxon>Cyanobacteriota</taxon>
        <taxon>Cyanophyceae</taxon>
        <taxon>Oscillatoriophycideae</taxon>
        <taxon>Oscillatoriales</taxon>
        <taxon>Microcoleaceae</taxon>
        <taxon>Okeania</taxon>
    </lineage>
</organism>
<feature type="domain" description="Putative restriction endonuclease" evidence="1">
    <location>
        <begin position="27"/>
        <end position="159"/>
    </location>
</feature>
<dbReference type="PANTHER" id="PTHR33352">
    <property type="entry name" value="SLR1095 PROTEIN"/>
    <property type="match status" value="1"/>
</dbReference>
<name>A0A3N6QN34_9CYAN</name>
<protein>
    <submittedName>
        <fullName evidence="2">Uma2 family endonuclease</fullName>
    </submittedName>
</protein>
<keyword evidence="2" id="KW-0255">Endonuclease</keyword>
<accession>A0A3N6QN34</accession>
<keyword evidence="2" id="KW-0378">Hydrolase</keyword>
<dbReference type="RefSeq" id="WP_124145865.1">
    <property type="nucleotide sequence ID" value="NZ_CAWOKI010000127.1"/>
</dbReference>
<dbReference type="GO" id="GO:0004519">
    <property type="term" value="F:endonuclease activity"/>
    <property type="evidence" value="ECO:0007669"/>
    <property type="project" value="UniProtKB-KW"/>
</dbReference>
<dbReference type="EMBL" id="RCBY01000030">
    <property type="protein sequence ID" value="RQH48268.1"/>
    <property type="molecule type" value="Genomic_DNA"/>
</dbReference>
<dbReference type="SUPFAM" id="SSF52980">
    <property type="entry name" value="Restriction endonuclease-like"/>
    <property type="match status" value="1"/>
</dbReference>
<dbReference type="OrthoDB" id="530164at2"/>
<dbReference type="Proteomes" id="UP000269154">
    <property type="component" value="Unassembled WGS sequence"/>
</dbReference>
<dbReference type="CDD" id="cd06260">
    <property type="entry name" value="DUF820-like"/>
    <property type="match status" value="1"/>
</dbReference>
<keyword evidence="3" id="KW-1185">Reference proteome</keyword>
<evidence type="ECO:0000259" key="1">
    <source>
        <dbReference type="Pfam" id="PF05685"/>
    </source>
</evidence>
<keyword evidence="2" id="KW-0540">Nuclease</keyword>
<dbReference type="AlphaFoldDB" id="A0A3N6QN34"/>